<evidence type="ECO:0000313" key="4">
    <source>
        <dbReference type="EMBL" id="PRX60362.1"/>
    </source>
</evidence>
<dbReference type="Proteomes" id="UP000238312">
    <property type="component" value="Unassembled WGS sequence"/>
</dbReference>
<dbReference type="CDD" id="cd04301">
    <property type="entry name" value="NAT_SF"/>
    <property type="match status" value="1"/>
</dbReference>
<dbReference type="Gene3D" id="3.40.630.30">
    <property type="match status" value="1"/>
</dbReference>
<dbReference type="PANTHER" id="PTHR43877">
    <property type="entry name" value="AMINOALKYLPHOSPHONATE N-ACETYLTRANSFERASE-RELATED-RELATED"/>
    <property type="match status" value="1"/>
</dbReference>
<keyword evidence="1 4" id="KW-0808">Transferase</keyword>
<accession>A0A2T0MQG9</accession>
<reference evidence="4 5" key="1">
    <citation type="submission" date="2018-03" db="EMBL/GenBank/DDBJ databases">
        <title>Genomic Encyclopedia of Type Strains, Phase III (KMG-III): the genomes of soil and plant-associated and newly described type strains.</title>
        <authorList>
            <person name="Whitman W."/>
        </authorList>
    </citation>
    <scope>NUCLEOTIDE SEQUENCE [LARGE SCALE GENOMIC DNA]</scope>
    <source>
        <strain evidence="4 5">CGMCC 4.7104</strain>
    </source>
</reference>
<feature type="domain" description="N-acetyltransferase" evidence="3">
    <location>
        <begin position="2"/>
        <end position="143"/>
    </location>
</feature>
<evidence type="ECO:0000256" key="2">
    <source>
        <dbReference type="ARBA" id="ARBA00023315"/>
    </source>
</evidence>
<dbReference type="InterPro" id="IPR016181">
    <property type="entry name" value="Acyl_CoA_acyltransferase"/>
</dbReference>
<dbReference type="InterPro" id="IPR050832">
    <property type="entry name" value="Bact_Acetyltransf"/>
</dbReference>
<dbReference type="SUPFAM" id="SSF55729">
    <property type="entry name" value="Acyl-CoA N-acyltransferases (Nat)"/>
    <property type="match status" value="1"/>
</dbReference>
<comment type="caution">
    <text evidence="4">The sequence shown here is derived from an EMBL/GenBank/DDBJ whole genome shotgun (WGS) entry which is preliminary data.</text>
</comment>
<keyword evidence="2" id="KW-0012">Acyltransferase</keyword>
<protein>
    <submittedName>
        <fullName evidence="4">Acetyltransferase (GNAT) family protein</fullName>
    </submittedName>
</protein>
<evidence type="ECO:0000256" key="1">
    <source>
        <dbReference type="ARBA" id="ARBA00022679"/>
    </source>
</evidence>
<dbReference type="AlphaFoldDB" id="A0A2T0MQG9"/>
<dbReference type="Pfam" id="PF00583">
    <property type="entry name" value="Acetyltransf_1"/>
    <property type="match status" value="1"/>
</dbReference>
<name>A0A2T0MQG9_9ACTN</name>
<evidence type="ECO:0000313" key="5">
    <source>
        <dbReference type="Proteomes" id="UP000238312"/>
    </source>
</evidence>
<keyword evidence="5" id="KW-1185">Reference proteome</keyword>
<sequence>MAAITRAAFADGDMLPGLPAADGASDTAESIEADLRAGIRLWMAHSGDGRPLGYVRAIPRDSSLWQIRRLAIRQDMQGRGVGRELVLGLERAARSEGVANVVVWALVERGIAPLYARLGYRTTGHLASPGKPLSEAVMEVRAGVPRPALAYPWGTQPKLAAGRPVIAWFAVEGGTAAVLGEAEPGSRATVRALARHAADLGARPARFLGADCWEDGETPDVEGVSARLASSADRGGDRLLLFDRPSLDVEAYTCPRAGEPELLALWRTPVGRRG</sequence>
<gene>
    <name evidence="4" type="ORF">B0I32_117129</name>
</gene>
<dbReference type="PROSITE" id="PS51186">
    <property type="entry name" value="GNAT"/>
    <property type="match status" value="1"/>
</dbReference>
<dbReference type="InterPro" id="IPR000182">
    <property type="entry name" value="GNAT_dom"/>
</dbReference>
<evidence type="ECO:0000259" key="3">
    <source>
        <dbReference type="PROSITE" id="PS51186"/>
    </source>
</evidence>
<proteinExistence type="predicted"/>
<organism evidence="4 5">
    <name type="scientific">Nonomuraea fuscirosea</name>
    <dbReference type="NCBI Taxonomy" id="1291556"/>
    <lineage>
        <taxon>Bacteria</taxon>
        <taxon>Bacillati</taxon>
        <taxon>Actinomycetota</taxon>
        <taxon>Actinomycetes</taxon>
        <taxon>Streptosporangiales</taxon>
        <taxon>Streptosporangiaceae</taxon>
        <taxon>Nonomuraea</taxon>
    </lineage>
</organism>
<dbReference type="EMBL" id="PVNG01000017">
    <property type="protein sequence ID" value="PRX60362.1"/>
    <property type="molecule type" value="Genomic_DNA"/>
</dbReference>
<dbReference type="GO" id="GO:0016747">
    <property type="term" value="F:acyltransferase activity, transferring groups other than amino-acyl groups"/>
    <property type="evidence" value="ECO:0007669"/>
    <property type="project" value="InterPro"/>
</dbReference>